<evidence type="ECO:0000259" key="6">
    <source>
        <dbReference type="PROSITE" id="PS50089"/>
    </source>
</evidence>
<proteinExistence type="predicted"/>
<feature type="region of interest" description="Disordered" evidence="5">
    <location>
        <begin position="566"/>
        <end position="600"/>
    </location>
</feature>
<gene>
    <name evidence="7" type="ORF">OSTQU699_LOCUS4957</name>
</gene>
<dbReference type="SUPFAM" id="SSF48403">
    <property type="entry name" value="Ankyrin repeat"/>
    <property type="match status" value="1"/>
</dbReference>
<dbReference type="GO" id="GO:0008270">
    <property type="term" value="F:zinc ion binding"/>
    <property type="evidence" value="ECO:0007669"/>
    <property type="project" value="UniProtKB-KW"/>
</dbReference>
<evidence type="ECO:0000313" key="8">
    <source>
        <dbReference type="Proteomes" id="UP000708148"/>
    </source>
</evidence>
<evidence type="ECO:0000256" key="4">
    <source>
        <dbReference type="PROSITE-ProRule" id="PRU00175"/>
    </source>
</evidence>
<evidence type="ECO:0000256" key="5">
    <source>
        <dbReference type="SAM" id="MobiDB-lite"/>
    </source>
</evidence>
<feature type="region of interest" description="Disordered" evidence="5">
    <location>
        <begin position="272"/>
        <end position="305"/>
    </location>
</feature>
<organism evidence="7 8">
    <name type="scientific">Ostreobium quekettii</name>
    <dbReference type="NCBI Taxonomy" id="121088"/>
    <lineage>
        <taxon>Eukaryota</taxon>
        <taxon>Viridiplantae</taxon>
        <taxon>Chlorophyta</taxon>
        <taxon>core chlorophytes</taxon>
        <taxon>Ulvophyceae</taxon>
        <taxon>TCBD clade</taxon>
        <taxon>Bryopsidales</taxon>
        <taxon>Ostreobineae</taxon>
        <taxon>Ostreobiaceae</taxon>
        <taxon>Ostreobium</taxon>
    </lineage>
</organism>
<evidence type="ECO:0000256" key="2">
    <source>
        <dbReference type="ARBA" id="ARBA00023043"/>
    </source>
</evidence>
<feature type="repeat" description="ANK" evidence="3">
    <location>
        <begin position="214"/>
        <end position="246"/>
    </location>
</feature>
<dbReference type="PROSITE" id="PS50088">
    <property type="entry name" value="ANK_REPEAT"/>
    <property type="match status" value="3"/>
</dbReference>
<dbReference type="InterPro" id="IPR051631">
    <property type="entry name" value="Ankyrin-KH/SAM_domain"/>
</dbReference>
<name>A0A8S1J082_9CHLO</name>
<dbReference type="InterPro" id="IPR013083">
    <property type="entry name" value="Znf_RING/FYVE/PHD"/>
</dbReference>
<dbReference type="Pfam" id="PF12796">
    <property type="entry name" value="Ank_2"/>
    <property type="match status" value="1"/>
</dbReference>
<dbReference type="OrthoDB" id="544986at2759"/>
<feature type="region of interest" description="Disordered" evidence="5">
    <location>
        <begin position="363"/>
        <end position="414"/>
    </location>
</feature>
<dbReference type="EMBL" id="CAJHUC010001071">
    <property type="protein sequence ID" value="CAD7699598.1"/>
    <property type="molecule type" value="Genomic_DNA"/>
</dbReference>
<keyword evidence="4" id="KW-0863">Zinc-finger</keyword>
<feature type="repeat" description="ANK" evidence="3">
    <location>
        <begin position="181"/>
        <end position="213"/>
    </location>
</feature>
<feature type="compositionally biased region" description="Basic residues" evidence="5">
    <location>
        <begin position="324"/>
        <end position="339"/>
    </location>
</feature>
<dbReference type="PROSITE" id="PS50089">
    <property type="entry name" value="ZF_RING_2"/>
    <property type="match status" value="1"/>
</dbReference>
<reference evidence="7" key="1">
    <citation type="submission" date="2020-12" db="EMBL/GenBank/DDBJ databases">
        <authorList>
            <person name="Iha C."/>
        </authorList>
    </citation>
    <scope>NUCLEOTIDE SEQUENCE</scope>
</reference>
<dbReference type="SUPFAM" id="SSF57850">
    <property type="entry name" value="RING/U-box"/>
    <property type="match status" value="1"/>
</dbReference>
<evidence type="ECO:0000313" key="7">
    <source>
        <dbReference type="EMBL" id="CAD7699598.1"/>
    </source>
</evidence>
<dbReference type="Proteomes" id="UP000708148">
    <property type="component" value="Unassembled WGS sequence"/>
</dbReference>
<dbReference type="PANTHER" id="PTHR23206:SF7">
    <property type="entry name" value="PROTEIN KINASE DOMAIN-CONTAINING PROTEIN"/>
    <property type="match status" value="1"/>
</dbReference>
<keyword evidence="4" id="KW-0479">Metal-binding</keyword>
<dbReference type="InterPro" id="IPR036770">
    <property type="entry name" value="Ankyrin_rpt-contain_sf"/>
</dbReference>
<dbReference type="GO" id="GO:0005737">
    <property type="term" value="C:cytoplasm"/>
    <property type="evidence" value="ECO:0007669"/>
    <property type="project" value="TreeGrafter"/>
</dbReference>
<dbReference type="PANTHER" id="PTHR23206">
    <property type="entry name" value="MASK PROTEIN"/>
    <property type="match status" value="1"/>
</dbReference>
<keyword evidence="1" id="KW-0677">Repeat</keyword>
<evidence type="ECO:0000256" key="1">
    <source>
        <dbReference type="ARBA" id="ARBA00022737"/>
    </source>
</evidence>
<dbReference type="Gene3D" id="1.25.40.20">
    <property type="entry name" value="Ankyrin repeat-containing domain"/>
    <property type="match status" value="1"/>
</dbReference>
<dbReference type="InterPro" id="IPR001841">
    <property type="entry name" value="Znf_RING"/>
</dbReference>
<dbReference type="Pfam" id="PF00023">
    <property type="entry name" value="Ank"/>
    <property type="match status" value="1"/>
</dbReference>
<keyword evidence="8" id="KW-1185">Reference proteome</keyword>
<keyword evidence="2 3" id="KW-0040">ANK repeat</keyword>
<dbReference type="SMART" id="SM00248">
    <property type="entry name" value="ANK"/>
    <property type="match status" value="3"/>
</dbReference>
<feature type="compositionally biased region" description="Low complexity" evidence="5">
    <location>
        <begin position="363"/>
        <end position="375"/>
    </location>
</feature>
<dbReference type="InterPro" id="IPR002110">
    <property type="entry name" value="Ankyrin_rpt"/>
</dbReference>
<accession>A0A8S1J082</accession>
<feature type="region of interest" description="Disordered" evidence="5">
    <location>
        <begin position="319"/>
        <end position="347"/>
    </location>
</feature>
<feature type="repeat" description="ANK" evidence="3">
    <location>
        <begin position="147"/>
        <end position="169"/>
    </location>
</feature>
<dbReference type="Gene3D" id="3.30.40.10">
    <property type="entry name" value="Zinc/RING finger domain, C3HC4 (zinc finger)"/>
    <property type="match status" value="1"/>
</dbReference>
<dbReference type="AlphaFoldDB" id="A0A8S1J082"/>
<comment type="caution">
    <text evidence="7">The sequence shown here is derived from an EMBL/GenBank/DDBJ whole genome shotgun (WGS) entry which is preliminary data.</text>
</comment>
<dbReference type="PROSITE" id="PS50297">
    <property type="entry name" value="ANK_REP_REGION"/>
    <property type="match status" value="3"/>
</dbReference>
<dbReference type="Pfam" id="PF13920">
    <property type="entry name" value="zf-C3HC4_3"/>
    <property type="match status" value="1"/>
</dbReference>
<keyword evidence="4" id="KW-0862">Zinc</keyword>
<sequence length="659" mass="72407">MATSKLRHRSEKAVAKKAGCIPGDEGCTCPKCRFGAPMDSSEQEKRLNDIATWLCIGPDSESEPTKQELKKWNKTAVQLCKLAQAGEIDKLEELLGEQDCDDEIMTQISSELVIVASQFGRLETLKVLKDSWLADLNYQSNRGRTERGRSALMYAASKGHVPIVRYLLEDEDVNIDCADEGRMTALMVAAFSNRNAVAQVLLEEGADVHLADNRGRTALSYAAMYGNVETINLLCEHGSSLYHQDHDGKKPLELAQCHNRCGHVVEAIKKCSKKEELRRERERRKNKSEASQGRSTGAGPQDLEQADQNMARLLRELEEEEMSKKKKQDSKKAQKKRRSGFGLNTGLGGRCVDDGDVGWSTSSALSNASNSPARSMGVDSYSPDRGGLADSNRTREKGQKPSRSPGRAEPKAASLSMATSLRFLNPHTQVTDTKTLREYWNVILEDANKCVEEEQQAQYTDLLSELMQRCREAGISVKQGKKVLGRLEKVGGARAELFAAVSDSPVDLHRVDTALREAKQVKNLIDPKLWARAEALMHESGAQCVQNRDAVISSLVHLSVTSTEGAVGRSDVSPQTSAPSPPEVSSGMNKAPTGPQTSDGLDSLRKDIECVVCLFARRSACSVPCGHICMCYACAMEVQRKRGVCPLCRGNIEFVMQIM</sequence>
<dbReference type="GO" id="GO:0045087">
    <property type="term" value="P:innate immune response"/>
    <property type="evidence" value="ECO:0007669"/>
    <property type="project" value="TreeGrafter"/>
</dbReference>
<protein>
    <recommendedName>
        <fullName evidence="6">RING-type domain-containing protein</fullName>
    </recommendedName>
</protein>
<evidence type="ECO:0000256" key="3">
    <source>
        <dbReference type="PROSITE-ProRule" id="PRU00023"/>
    </source>
</evidence>
<feature type="domain" description="RING-type" evidence="6">
    <location>
        <begin position="610"/>
        <end position="649"/>
    </location>
</feature>